<dbReference type="PANTHER" id="PTHR16222:SF24">
    <property type="entry name" value="ADP-RIBOSYLHYDROLASE ARH3"/>
    <property type="match status" value="1"/>
</dbReference>
<dbReference type="InterPro" id="IPR050792">
    <property type="entry name" value="ADP-ribosylglycohydrolase"/>
</dbReference>
<protein>
    <submittedName>
        <fullName evidence="4">ADP-ribosyl-[dinitrogen reductase] glycohydrolase</fullName>
        <ecNumber evidence="4">3.2.2.24</ecNumber>
    </submittedName>
</protein>
<organism evidence="4">
    <name type="scientific">Peptoniphilus gorbachii</name>
    <dbReference type="NCBI Taxonomy" id="411567"/>
    <lineage>
        <taxon>Bacteria</taxon>
        <taxon>Bacillati</taxon>
        <taxon>Bacillota</taxon>
        <taxon>Tissierellia</taxon>
        <taxon>Tissierellales</taxon>
        <taxon>Peptoniphilaceae</taxon>
        <taxon>Peptoniphilus</taxon>
    </lineage>
</organism>
<comment type="cofactor">
    <cofactor evidence="3">
        <name>Mg(2+)</name>
        <dbReference type="ChEBI" id="CHEBI:18420"/>
    </cofactor>
    <text evidence="3">Binds 2 magnesium ions per subunit.</text>
</comment>
<dbReference type="RefSeq" id="WP_156701740.1">
    <property type="nucleotide sequence ID" value="NZ_CACRUP010000017.1"/>
</dbReference>
<evidence type="ECO:0000313" key="4">
    <source>
        <dbReference type="EMBL" id="VYU03603.1"/>
    </source>
</evidence>
<gene>
    <name evidence="4" type="primary">draG</name>
    <name evidence="4" type="ORF">PGLFYP46_01707</name>
</gene>
<feature type="binding site" evidence="3">
    <location>
        <position position="222"/>
    </location>
    <ligand>
        <name>Mg(2+)</name>
        <dbReference type="ChEBI" id="CHEBI:18420"/>
        <label>1</label>
    </ligand>
</feature>
<keyword evidence="4" id="KW-0326">Glycosidase</keyword>
<dbReference type="EMBL" id="CACRUP010000017">
    <property type="protein sequence ID" value="VYU03603.1"/>
    <property type="molecule type" value="Genomic_DNA"/>
</dbReference>
<evidence type="ECO:0000256" key="3">
    <source>
        <dbReference type="PIRSR" id="PIRSR605502-1"/>
    </source>
</evidence>
<dbReference type="EC" id="3.2.2.24" evidence="4"/>
<dbReference type="InterPro" id="IPR036705">
    <property type="entry name" value="Ribosyl_crysJ1_sf"/>
</dbReference>
<dbReference type="Gene3D" id="1.10.4080.10">
    <property type="entry name" value="ADP-ribosylation/Crystallin J1"/>
    <property type="match status" value="1"/>
</dbReference>
<dbReference type="AlphaFoldDB" id="A0A6N3BSU9"/>
<reference evidence="4" key="1">
    <citation type="submission" date="2019-11" db="EMBL/GenBank/DDBJ databases">
        <authorList>
            <person name="Feng L."/>
        </authorList>
    </citation>
    <scope>NUCLEOTIDE SEQUENCE</scope>
    <source>
        <strain evidence="4">PgorbachiiLFYP46</strain>
    </source>
</reference>
<evidence type="ECO:0000256" key="1">
    <source>
        <dbReference type="ARBA" id="ARBA00010702"/>
    </source>
</evidence>
<dbReference type="Pfam" id="PF03747">
    <property type="entry name" value="ADP_ribosyl_GH"/>
    <property type="match status" value="1"/>
</dbReference>
<accession>A0A6N3BSU9</accession>
<feature type="binding site" evidence="3">
    <location>
        <position position="49"/>
    </location>
    <ligand>
        <name>Mg(2+)</name>
        <dbReference type="ChEBI" id="CHEBI:18420"/>
        <label>1</label>
    </ligand>
</feature>
<dbReference type="GO" id="GO:0047407">
    <property type="term" value="F:ADP-ribosyl-[dinitrogen reductase] hydrolase activity"/>
    <property type="evidence" value="ECO:0007669"/>
    <property type="project" value="UniProtKB-EC"/>
</dbReference>
<dbReference type="PANTHER" id="PTHR16222">
    <property type="entry name" value="ADP-RIBOSYLGLYCOHYDROLASE"/>
    <property type="match status" value="1"/>
</dbReference>
<sequence length="260" mass="28775">MTKLIDAIYGFAVADALGVPFEFKERGTFICSDCVGFGTWNKEAGTWSDDTSMTLATCKSIKDKGKIDTEDIRKNFKAWLFDDDFTADGRVFDVGGTTREALTLNRGMDDYYSNGNGSLMRILPLAFTDASDEEIEKVSAITHAHEISRKACLDYVHLARKLIEGEKLENLGLDDLKNKSEEEIKSTGFVLHTLESSLWCILNTNSYKDAVLKAVNLGDDTDTTAAVTGGLAGIIYGYDSIPSDWIDKLKNKDLIEDCLF</sequence>
<evidence type="ECO:0000256" key="2">
    <source>
        <dbReference type="ARBA" id="ARBA00022801"/>
    </source>
</evidence>
<dbReference type="GO" id="GO:0046872">
    <property type="term" value="F:metal ion binding"/>
    <property type="evidence" value="ECO:0007669"/>
    <property type="project" value="UniProtKB-KW"/>
</dbReference>
<dbReference type="InterPro" id="IPR005502">
    <property type="entry name" value="Ribosyl_crysJ1"/>
</dbReference>
<keyword evidence="2 4" id="KW-0378">Hydrolase</keyword>
<feature type="binding site" evidence="3">
    <location>
        <position position="223"/>
    </location>
    <ligand>
        <name>Mg(2+)</name>
        <dbReference type="ChEBI" id="CHEBI:18420"/>
        <label>1</label>
    </ligand>
</feature>
<keyword evidence="3" id="KW-0479">Metal-binding</keyword>
<feature type="binding site" evidence="3">
    <location>
        <position position="220"/>
    </location>
    <ligand>
        <name>Mg(2+)</name>
        <dbReference type="ChEBI" id="CHEBI:18420"/>
        <label>1</label>
    </ligand>
</feature>
<proteinExistence type="inferred from homology"/>
<keyword evidence="3" id="KW-0460">Magnesium</keyword>
<feature type="binding site" evidence="3">
    <location>
        <position position="50"/>
    </location>
    <ligand>
        <name>Mg(2+)</name>
        <dbReference type="ChEBI" id="CHEBI:18420"/>
        <label>1</label>
    </ligand>
</feature>
<comment type="similarity">
    <text evidence="1">Belongs to the ADP-ribosylglycohydrolase family.</text>
</comment>
<dbReference type="SUPFAM" id="SSF101478">
    <property type="entry name" value="ADP-ribosylglycohydrolase"/>
    <property type="match status" value="1"/>
</dbReference>
<name>A0A6N3BSU9_9FIRM</name>
<feature type="binding site" evidence="3">
    <location>
        <position position="48"/>
    </location>
    <ligand>
        <name>Mg(2+)</name>
        <dbReference type="ChEBI" id="CHEBI:18420"/>
        <label>1</label>
    </ligand>
</feature>